<dbReference type="GO" id="GO:0045505">
    <property type="term" value="F:dynein intermediate chain binding"/>
    <property type="evidence" value="ECO:0007669"/>
    <property type="project" value="InterPro"/>
</dbReference>
<proteinExistence type="predicted"/>
<dbReference type="STRING" id="695850.A0A067BRY3"/>
<dbReference type="PANTHER" id="PTHR45703">
    <property type="entry name" value="DYNEIN HEAVY CHAIN"/>
    <property type="match status" value="1"/>
</dbReference>
<dbReference type="Pfam" id="PF17852">
    <property type="entry name" value="Dynein_AAA_lid"/>
    <property type="match status" value="1"/>
</dbReference>
<dbReference type="Proteomes" id="UP000030745">
    <property type="component" value="Unassembled WGS sequence"/>
</dbReference>
<feature type="coiled-coil region" evidence="1">
    <location>
        <begin position="2581"/>
        <end position="2608"/>
    </location>
</feature>
<evidence type="ECO:0000259" key="3">
    <source>
        <dbReference type="Pfam" id="PF17852"/>
    </source>
</evidence>
<protein>
    <recommendedName>
        <fullName evidence="6">Dynein heavy chain linker domain-containing protein</fullName>
    </recommendedName>
</protein>
<dbReference type="VEuPathDB" id="FungiDB:SPRG_13738"/>
<dbReference type="OrthoDB" id="76247at2759"/>
<dbReference type="InterPro" id="IPR013602">
    <property type="entry name" value="Dynein_heavy_linker"/>
</dbReference>
<organism evidence="4 5">
    <name type="scientific">Saprolegnia parasitica (strain CBS 223.65)</name>
    <dbReference type="NCBI Taxonomy" id="695850"/>
    <lineage>
        <taxon>Eukaryota</taxon>
        <taxon>Sar</taxon>
        <taxon>Stramenopiles</taxon>
        <taxon>Oomycota</taxon>
        <taxon>Saprolegniomycetes</taxon>
        <taxon>Saprolegniales</taxon>
        <taxon>Saprolegniaceae</taxon>
        <taxon>Saprolegnia</taxon>
    </lineage>
</organism>
<evidence type="ECO:0000259" key="2">
    <source>
        <dbReference type="Pfam" id="PF08393"/>
    </source>
</evidence>
<gene>
    <name evidence="4" type="ORF">SPRG_13738</name>
</gene>
<reference evidence="4 5" key="1">
    <citation type="journal article" date="2013" name="PLoS Genet.">
        <title>Distinctive expansion of potential virulence genes in the genome of the oomycete fish pathogen Saprolegnia parasitica.</title>
        <authorList>
            <person name="Jiang R.H."/>
            <person name="de Bruijn I."/>
            <person name="Haas B.J."/>
            <person name="Belmonte R."/>
            <person name="Lobach L."/>
            <person name="Christie J."/>
            <person name="van den Ackerveken G."/>
            <person name="Bottin A."/>
            <person name="Bulone V."/>
            <person name="Diaz-Moreno S.M."/>
            <person name="Dumas B."/>
            <person name="Fan L."/>
            <person name="Gaulin E."/>
            <person name="Govers F."/>
            <person name="Grenville-Briggs L.J."/>
            <person name="Horner N.R."/>
            <person name="Levin J.Z."/>
            <person name="Mammella M."/>
            <person name="Meijer H.J."/>
            <person name="Morris P."/>
            <person name="Nusbaum C."/>
            <person name="Oome S."/>
            <person name="Phillips A.J."/>
            <person name="van Rooyen D."/>
            <person name="Rzeszutek E."/>
            <person name="Saraiva M."/>
            <person name="Secombes C.J."/>
            <person name="Seidl M.F."/>
            <person name="Snel B."/>
            <person name="Stassen J.H."/>
            <person name="Sykes S."/>
            <person name="Tripathy S."/>
            <person name="van den Berg H."/>
            <person name="Vega-Arreguin J.C."/>
            <person name="Wawra S."/>
            <person name="Young S.K."/>
            <person name="Zeng Q."/>
            <person name="Dieguez-Uribeondo J."/>
            <person name="Russ C."/>
            <person name="Tyler B.M."/>
            <person name="van West P."/>
        </authorList>
    </citation>
    <scope>NUCLEOTIDE SEQUENCE [LARGE SCALE GENOMIC DNA]</scope>
    <source>
        <strain evidence="4 5">CBS 223.65</strain>
    </source>
</reference>
<dbReference type="Gene3D" id="1.20.920.20">
    <property type="match status" value="1"/>
</dbReference>
<dbReference type="SUPFAM" id="SSF52540">
    <property type="entry name" value="P-loop containing nucleoside triphosphate hydrolases"/>
    <property type="match status" value="1"/>
</dbReference>
<dbReference type="GO" id="GO:0007018">
    <property type="term" value="P:microtubule-based movement"/>
    <property type="evidence" value="ECO:0007669"/>
    <property type="project" value="InterPro"/>
</dbReference>
<dbReference type="KEGG" id="spar:SPRG_13738"/>
<dbReference type="Gene3D" id="1.20.920.30">
    <property type="match status" value="1"/>
</dbReference>
<dbReference type="Pfam" id="PF08393">
    <property type="entry name" value="DHC_N2"/>
    <property type="match status" value="1"/>
</dbReference>
<evidence type="ECO:0000313" key="5">
    <source>
        <dbReference type="Proteomes" id="UP000030745"/>
    </source>
</evidence>
<dbReference type="GO" id="GO:0030286">
    <property type="term" value="C:dynein complex"/>
    <property type="evidence" value="ECO:0007669"/>
    <property type="project" value="InterPro"/>
</dbReference>
<keyword evidence="1" id="KW-0175">Coiled coil</keyword>
<dbReference type="InterPro" id="IPR041466">
    <property type="entry name" value="Dynein_AAA5_ext"/>
</dbReference>
<dbReference type="OMA" id="RVYLASC"/>
<dbReference type="Gene3D" id="1.20.140.100">
    <property type="entry name" value="Dynein heavy chain, N-terminal domain 2"/>
    <property type="match status" value="1"/>
</dbReference>
<feature type="domain" description="Dynein heavy chain AAA 5 extension" evidence="3">
    <location>
        <begin position="1657"/>
        <end position="1765"/>
    </location>
</feature>
<keyword evidence="5" id="KW-1185">Reference proteome</keyword>
<dbReference type="GeneID" id="24135599"/>
<accession>A0A067BRY3</accession>
<dbReference type="RefSeq" id="XP_012208071.1">
    <property type="nucleotide sequence ID" value="XM_012352681.1"/>
</dbReference>
<name>A0A067BRY3_SAPPC</name>
<dbReference type="InterPro" id="IPR027417">
    <property type="entry name" value="P-loop_NTPase"/>
</dbReference>
<evidence type="ECO:0000313" key="4">
    <source>
        <dbReference type="EMBL" id="KDO21239.1"/>
    </source>
</evidence>
<dbReference type="PANTHER" id="PTHR45703:SF36">
    <property type="entry name" value="DYNEIN HEAVY CHAIN, CYTOPLASMIC"/>
    <property type="match status" value="1"/>
</dbReference>
<evidence type="ECO:0008006" key="6">
    <source>
        <dbReference type="Google" id="ProtNLM"/>
    </source>
</evidence>
<dbReference type="Gene3D" id="1.10.472.130">
    <property type="match status" value="1"/>
</dbReference>
<dbReference type="EMBL" id="KK583292">
    <property type="protein sequence ID" value="KDO21239.1"/>
    <property type="molecule type" value="Genomic_DNA"/>
</dbReference>
<dbReference type="Gene3D" id="3.40.50.300">
    <property type="entry name" value="P-loop containing nucleotide triphosphate hydrolases"/>
    <property type="match status" value="3"/>
</dbReference>
<evidence type="ECO:0000256" key="1">
    <source>
        <dbReference type="SAM" id="Coils"/>
    </source>
</evidence>
<dbReference type="InterPro" id="IPR026983">
    <property type="entry name" value="DHC"/>
</dbReference>
<feature type="domain" description="Dynein heavy chain linker" evidence="2">
    <location>
        <begin position="666"/>
        <end position="1054"/>
    </location>
</feature>
<dbReference type="InterPro" id="IPR042222">
    <property type="entry name" value="Dynein_2_N"/>
</dbReference>
<sequence length="3686" mass="407845">MTFLQQRAIFFQENALIRDVCRVASSLRDTIPDGAYVLAQHWKERIVQRAIGALPRPKALLSTHGRLLSSALATACDDYAMAMQKTSRIYQLQREQYPILAAYAALEATLRTPTPGEIGERHAPFAVARQQLQAAYLFSPPWTLPLLRQVLTMSSSILQHVSFFYDIPSDYDAIASRPQPPFLLPDYLCLQHATMAIAQETLRLDWRKAIIQLIQCSVEIAPRKDPSVVRRFVKYVDCLLSRDLTDLMASSSSGFWRLLLEPRCTQITRQASEIPMSTIRKRHVPLYYRPRLKPPILALTLALVATSGRTRTVTLQPSLDEVEAAIVELIGTTTTSFLQQVRIESALVPHVAPLPLLHAERAAEVQSAMAETTSIMRRLFLGPLALVERYQAFVLELDTRMARLQSLLGTDQSVFLPDDNFQMVLDQLQWFTSTLTTVAVSSFDDEAFGLLQVDSRHLKQVLYDQVHDVVQTTLHALAANCHICEGSITAAFEGDFNKLATVPKTEVDVDAQCNYIHDLLLSVHERRLAVSAIDGRLDAIAGLGVRVHIALHKAIWARHWTLQQWPQRLHVAALRASEIADWKKLQLMEGLVKEKRRFQLDMSALRHDMHDFIESVVWAREKLDAIADRAHSLLERAETAVAQVHAFMVRERAFGSPLSKDMEVTTLLSHISPYARFWSMAAELVTSTHVWSKTPFHVLNGADVMAKLEVWRAQMAGARFEFQANPRIMASLDALASELDAFSVGAPVVAMVASGSMKPRHWVQVVSLLPRHHAVTGVAQEKLLFTLEDLVDDGILSVLSATESVHKTAVAEFGLETTFVGLRRSWARPLFALERYALKDTFVITNFAELRAEVDDQRLTVHGLVASPHVTPLLHEVCLWQDKLHFAAELLKLWHDVQCRWRDVEGFYYRVTDTDIGRDVATMEKIWRSLLHLVRGQPSVARMVDSDNLKEPLERCWRILEHATKAITVVLELQRDACPKLWLLPNDTLRDLLAAKDRSAIVRCLQGLYDGLCDLVSNTDGSIAHVCLHGNDVLPLATPIPWQWPVAEGWFEHLGAQLQCLDVAIHTAVRDALSAAFSATDTLVSVASLLTTAPLQVAVATLHFVWTRAMTRAIDAGEATDDVHRALQTVAKEMIRTLRTCPLKMAVLLTDVSALLNVTTDLKGARHNDFQWQAYPKHKLDASGEYVLEVLHTSMAYRHAIVCHHRPRSAFTTEKAVFGLSLALRHGRGLLLQGDGATDTARDLACLLGTTLALHTATTPSASSWRQLGQLLLGAASTGSWLFIANLHAAAASVVGKLTHAVLQQALGRRLSINGRTANVHPQFVLLASVSAPMATATTLSATFVPCALVPLDAHVATKRALYACGFQHYEALGAWIGAFRNGLRVEKVRVTELPLAPWRLALSAASHRAAACSSSLLLEAECDAVIAAVERTVTARLSIADASAAQLLLRRLAPVPSTPSDGAVEYHASKMDQLQHTTSTFLCSILFGAPAVGKSTLLAAAAADTRCDIVRLYPGESRLLEPFYSTGLQPSWLHEVVTTAISTETRWIVLDGPCDAMLLDTVVAFLDDYQHGPLEAIPAHQAWRIVLETDVVVGLSPFTAPSIGQVHLDTSGLSWRHVLDAWLQRLPSSIARSHGKTLQDLGFWVFPLACTLLPPKHPMVVASASTMVSLLSLVDALVATGGGWPSSSATVAPLLEGCFVFGLIWCVGATLAPAQKETFGHLLRRAIVGDLPQHYRVLASPIPSHNGVFDYVFDVALVRWVPWPSATLVAGAPAWIGALGAASVRTAFFTTVWRPSYRPILLTGASCSGKSHLLHRYYCHSDGSHDYIPCYGSMDHLKHRIASKLGWVRERTLGHVKGLDHYVVLDDLHVARTGVDCVRELVETQRWRFEAADIRLRHVWFVGAMRSSDDTRLSRRLLRHFFALVLDPPTPDSVFAVCATSTTPVLSPSLRDSVLQATTALLLDVLEHPATPMLGWNVLRKGLDVLRIIGTLPPSTYATFGLSMLWAHEVSREFEDALRSAADVAQFRASLGAALASGFGPASVAQLESRKSLNGLVFCPNARQPCQYDEIYHPQYVAECLGAWRLASKYPTTVYASKATVSCLAKLLRVLTLPLRAGPFACIFLQYKAGRYDASQQVAATVRMASAIVGLEWYEATCTTVGASASRRLVYVPPSIDARAVIATELDAVHPGDTTDARQPKTFFVLPMPSNGDDDDVRTLYPMLRSAPCLFEHAHIVWLNDDDDDDGDCFDGNAAAIVARTSLAPTLSRHARSEALLTVCGEVQAHVERALHHAGASTRLASISKYTFPEVVETLLSEHTARWRCKERVWTQAQAQASVLTSTIHALATRTEHLLMALADLEARRTVCMGDVAAWTAAARQLDEHYDAHVVSAKISAEACARKHAELIAALAPFHASATARGAAVLDLPRDDNLDEAKPARLHGHWSQLHRVLHELCLHGRGRRRPSSDTPIDGQSGSVRDLVRNLLHVSIERVAQSAVISARQWRHSIADAKVFPTLQVVLDYLDALLAWAKIMNDKRRASTQLVDDRRRLDAMQQATPQHRAAQLEVRNALGMAGADVEAHDVEMQAAQEQLTALRAKRAFEETVRRRLDASTVRIQDQLTSVPVVLGTRLPGACMVAATIRVYLASCKSCVRTSVLESVTRLLATRHFACSVDEMLLLVYEERTLLARWRLHGLPPTTAFTAAAYAITSSTKPVLLMDGDGVGKAWLTSLYGDALLVCDATETSISRATMRALQTRKQLFICNVEADLRFILDAFAHARGHVQLDGKIHTVHAEWCVFVQTPFVARPQWPEAIYNAMDVVDVGLSPTDAPSYFQSLVATLWDESDHLRVKTSWVAYYDAPSIDDELTPALAANASLDDVWHRLQTDEAPEPPPAGLAASTKSYMESLLPTLVFLFDASYNLRAINGNYAVSWSRASIARLVESAKHRWQVDTLRAEETKRDLVSLARPGLMQTFTKRQLLKRAQTRTKRFHDNTEPRELADLHAHVLQYIAAVDEIVSNEHAVTWRFLLSIASARQFAPSLALSNDLLSAMARIWRGEVPWISSADALRKPVQMEKRNWAIVLTLSKCDGWRDDWSLPPVDLGANSMDLAWHRVAFATCCYSRDELCAAITHFTSVALSPHALPPLPLPHTSTHTALQAALDATDRSTPIVLFVDAVPSAVLTLLELGTTPSLVAADDASDVVRDGLATAAAQDRGALVLLQHTPRRHLHSCSLAWQEQMMCEQEKGGAHHRLWLFASIRDPISDAVVSSHAYKRTLRPLDSLADTHPPTTADDNDDARLDRRLRRLHVALLRQQHVFFAPTVPFDDSTLAMAMRDAQAAPVTTPFETRFAIAVAVYRSYVLDADRVQSICAWLERIECGIEGPEVYGDTLQHVCPPLERNDEASVQELQSLSHAIALHYTFHDVLSLATWQEHQQTRSPWTNFFYTEVTAFGVLVTAMQRDIAEYLADLPSHRSIVQPLLAGFDFPLSWRVLPRLQLISIDAFLAHMKQRRQCLEVYKDGSNNAEFWLPAFAHPKRLVELLLYQHVPKRARFVLGDVVSRATSTADRFARRLLKKPTTAETQAGTTLTGVRAYNASWHPTARQLGRPLGLGTASDLPSIYVVYDDDAGREAHVDLVELPVHQVDSTKDPIVCSVVLRVLVPLPENATDRTWLLAHSFLYIG</sequence>
<dbReference type="GO" id="GO:0051959">
    <property type="term" value="F:dynein light intermediate chain binding"/>
    <property type="evidence" value="ECO:0007669"/>
    <property type="project" value="InterPro"/>
</dbReference>